<name>A0A1S8GRE7_9PROT</name>
<dbReference type="AlphaFoldDB" id="A0A1S8GRE7"/>
<evidence type="ECO:0000313" key="1">
    <source>
        <dbReference type="EMBL" id="OOL19614.1"/>
    </source>
</evidence>
<sequence>MSDTDTNTASSVIDGLFSLIEGAMGDSESVKTKTRLHLASTILGGISDEAASLLADRFDTPALFAGISRVEGGLSEVEGGIHDVLAALKEKKPVLNAAQVSSAA</sequence>
<dbReference type="STRING" id="1539051.AL01_01125"/>
<protein>
    <submittedName>
        <fullName evidence="1">Uncharacterized protein</fullName>
    </submittedName>
</protein>
<evidence type="ECO:0000313" key="2">
    <source>
        <dbReference type="Proteomes" id="UP000200980"/>
    </source>
</evidence>
<dbReference type="OrthoDB" id="9947858at2"/>
<dbReference type="RefSeq" id="WP_077395425.1">
    <property type="nucleotide sequence ID" value="NZ_JATM01000001.1"/>
</dbReference>
<dbReference type="Proteomes" id="UP000200980">
    <property type="component" value="Unassembled WGS sequence"/>
</dbReference>
<gene>
    <name evidence="1" type="ORF">AL01_01125</name>
</gene>
<proteinExistence type="predicted"/>
<organism evidence="1 2">
    <name type="scientific">Bombella intestini</name>
    <dbReference type="NCBI Taxonomy" id="1539051"/>
    <lineage>
        <taxon>Bacteria</taxon>
        <taxon>Pseudomonadati</taxon>
        <taxon>Pseudomonadota</taxon>
        <taxon>Alphaproteobacteria</taxon>
        <taxon>Acetobacterales</taxon>
        <taxon>Acetobacteraceae</taxon>
        <taxon>Bombella</taxon>
    </lineage>
</organism>
<accession>A0A1S8GRE7</accession>
<reference evidence="1 2" key="1">
    <citation type="journal article" date="2016" name="PLoS ONE">
        <title>Whole-Genome Sequence Analysis of Bombella intestini LMG 28161T, a Novel Acetic Acid Bacterium Isolated from the Crop of a Red-Tailed Bumble Bee, Bombus lapidarius.</title>
        <authorList>
            <person name="Li L."/>
            <person name="Illeghems K."/>
            <person name="Van Kerrebroeck S."/>
            <person name="Borremans W."/>
            <person name="Cleenwerck I."/>
            <person name="Smagghe G."/>
            <person name="De Vuyst L."/>
            <person name="Vandamme P."/>
        </authorList>
    </citation>
    <scope>NUCLEOTIDE SEQUENCE [LARGE SCALE GENOMIC DNA]</scope>
    <source>
        <strain evidence="1 2">R-52487</strain>
    </source>
</reference>
<dbReference type="EMBL" id="JATM01000001">
    <property type="protein sequence ID" value="OOL19614.1"/>
    <property type="molecule type" value="Genomic_DNA"/>
</dbReference>
<keyword evidence="2" id="KW-1185">Reference proteome</keyword>
<comment type="caution">
    <text evidence="1">The sequence shown here is derived from an EMBL/GenBank/DDBJ whole genome shotgun (WGS) entry which is preliminary data.</text>
</comment>